<sequence>MALATPHPAGRDTRLSRALEDLRLGRWLETKTLLEDTNTWDLWCSRSQVLGRGAVGTGAIAAWCEEEPDNYNAWMMRARELSEAVVIAHKKGVDRRDLMQAVLAARYACDIAEERWPQSPVPHLSRMALAQVDLDPRDPHDPMNWLDRKDMLPRGPWRLLRRVDELDPHNREGFHRMLALFHARGDEGVSYAQYVATSVPDGSPLKLLPHYAFVEQFRLRWEDKQTLSVLAYWVSEDKVHYIRRALEDWFELTQPEKGHPDTRSLLDLNHLAHGLTATGVGRATDVFDAIGPHVTKAPWAQVAHTPGEWREDFLKARRPALEARGRR</sequence>
<name>A0A940Y8Z7_9ACTN</name>
<organism evidence="1 2">
    <name type="scientific">Streptomyces liliiviolaceus</name>
    <dbReference type="NCBI Taxonomy" id="2823109"/>
    <lineage>
        <taxon>Bacteria</taxon>
        <taxon>Bacillati</taxon>
        <taxon>Actinomycetota</taxon>
        <taxon>Actinomycetes</taxon>
        <taxon>Kitasatosporales</taxon>
        <taxon>Streptomycetaceae</taxon>
        <taxon>Streptomyces</taxon>
    </lineage>
</organism>
<accession>A0A940Y8Z7</accession>
<dbReference type="Proteomes" id="UP000677413">
    <property type="component" value="Unassembled WGS sequence"/>
</dbReference>
<keyword evidence="2" id="KW-1185">Reference proteome</keyword>
<dbReference type="AlphaFoldDB" id="A0A940Y8Z7"/>
<evidence type="ECO:0000313" key="1">
    <source>
        <dbReference type="EMBL" id="MBQ0855441.1"/>
    </source>
</evidence>
<dbReference type="EMBL" id="JAGPYQ010000002">
    <property type="protein sequence ID" value="MBQ0855441.1"/>
    <property type="molecule type" value="Genomic_DNA"/>
</dbReference>
<proteinExistence type="predicted"/>
<reference evidence="1 2" key="1">
    <citation type="submission" date="2021-04" db="EMBL/GenBank/DDBJ databases">
        <authorList>
            <person name="Tang X."/>
            <person name="Zhou X."/>
            <person name="Chen X."/>
            <person name="Cernava T."/>
            <person name="Zhang C."/>
        </authorList>
    </citation>
    <scope>NUCLEOTIDE SEQUENCE [LARGE SCALE GENOMIC DNA]</scope>
    <source>
        <strain evidence="1 2">BH-SS-21</strain>
    </source>
</reference>
<comment type="caution">
    <text evidence="1">The sequence shown here is derived from an EMBL/GenBank/DDBJ whole genome shotgun (WGS) entry which is preliminary data.</text>
</comment>
<evidence type="ECO:0000313" key="2">
    <source>
        <dbReference type="Proteomes" id="UP000677413"/>
    </source>
</evidence>
<gene>
    <name evidence="1" type="ORF">J8N05_45565</name>
</gene>
<protein>
    <submittedName>
        <fullName evidence="1">Uncharacterized protein</fullName>
    </submittedName>
</protein>
<dbReference type="RefSeq" id="WP_210893797.1">
    <property type="nucleotide sequence ID" value="NZ_JAGPYQ010000002.1"/>
</dbReference>